<comment type="catalytic activity">
    <reaction evidence="1">
        <text>ATP + protein L-histidine = ADP + protein N-phospho-L-histidine.</text>
        <dbReference type="EC" id="2.7.13.3"/>
    </reaction>
</comment>
<feature type="domain" description="Histidine kinase" evidence="12">
    <location>
        <begin position="240"/>
        <end position="455"/>
    </location>
</feature>
<keyword evidence="10 11" id="KW-0472">Membrane</keyword>
<dbReference type="SMART" id="SM00304">
    <property type="entry name" value="HAMP"/>
    <property type="match status" value="1"/>
</dbReference>
<dbReference type="PANTHER" id="PTHR45436:SF8">
    <property type="entry name" value="HISTIDINE KINASE"/>
    <property type="match status" value="1"/>
</dbReference>
<feature type="domain" description="HAMP" evidence="13">
    <location>
        <begin position="179"/>
        <end position="232"/>
    </location>
</feature>
<dbReference type="PANTHER" id="PTHR45436">
    <property type="entry name" value="SENSOR HISTIDINE KINASE YKOH"/>
    <property type="match status" value="1"/>
</dbReference>
<evidence type="ECO:0000256" key="8">
    <source>
        <dbReference type="ARBA" id="ARBA00022989"/>
    </source>
</evidence>
<dbReference type="Pfam" id="PF00672">
    <property type="entry name" value="HAMP"/>
    <property type="match status" value="1"/>
</dbReference>
<evidence type="ECO:0000259" key="12">
    <source>
        <dbReference type="PROSITE" id="PS50109"/>
    </source>
</evidence>
<dbReference type="SMART" id="SM00387">
    <property type="entry name" value="HATPase_c"/>
    <property type="match status" value="1"/>
</dbReference>
<reference evidence="14 15" key="1">
    <citation type="submission" date="2020-08" db="EMBL/GenBank/DDBJ databases">
        <title>Genomic Encyclopedia of Type Strains, Phase IV (KMG-IV): sequencing the most valuable type-strain genomes for metagenomic binning, comparative biology and taxonomic classification.</title>
        <authorList>
            <person name="Goeker M."/>
        </authorList>
    </citation>
    <scope>NUCLEOTIDE SEQUENCE [LARGE SCALE GENOMIC DNA]</scope>
    <source>
        <strain evidence="14 15">DSM 18233</strain>
    </source>
</reference>
<proteinExistence type="predicted"/>
<evidence type="ECO:0000256" key="9">
    <source>
        <dbReference type="ARBA" id="ARBA00023012"/>
    </source>
</evidence>
<dbReference type="CDD" id="cd06225">
    <property type="entry name" value="HAMP"/>
    <property type="match status" value="1"/>
</dbReference>
<evidence type="ECO:0000256" key="3">
    <source>
        <dbReference type="ARBA" id="ARBA00012438"/>
    </source>
</evidence>
<keyword evidence="9" id="KW-0902">Two-component regulatory system</keyword>
<accession>A0A840RNP5</accession>
<dbReference type="Gene3D" id="1.10.287.130">
    <property type="match status" value="1"/>
</dbReference>
<dbReference type="PRINTS" id="PR00344">
    <property type="entry name" value="BCTRLSENSOR"/>
</dbReference>
<organism evidence="14 15">
    <name type="scientific">Silvimonas terrae</name>
    <dbReference type="NCBI Taxonomy" id="300266"/>
    <lineage>
        <taxon>Bacteria</taxon>
        <taxon>Pseudomonadati</taxon>
        <taxon>Pseudomonadota</taxon>
        <taxon>Betaproteobacteria</taxon>
        <taxon>Neisseriales</taxon>
        <taxon>Chitinibacteraceae</taxon>
        <taxon>Silvimonas</taxon>
    </lineage>
</organism>
<dbReference type="RefSeq" id="WP_184103611.1">
    <property type="nucleotide sequence ID" value="NZ_JACHHN010000013.1"/>
</dbReference>
<dbReference type="Gene3D" id="6.10.340.10">
    <property type="match status" value="1"/>
</dbReference>
<feature type="transmembrane region" description="Helical" evidence="11">
    <location>
        <begin position="15"/>
        <end position="38"/>
    </location>
</feature>
<dbReference type="GO" id="GO:0005886">
    <property type="term" value="C:plasma membrane"/>
    <property type="evidence" value="ECO:0007669"/>
    <property type="project" value="TreeGrafter"/>
</dbReference>
<dbReference type="InterPro" id="IPR050428">
    <property type="entry name" value="TCS_sensor_his_kinase"/>
</dbReference>
<dbReference type="GO" id="GO:0000155">
    <property type="term" value="F:phosphorelay sensor kinase activity"/>
    <property type="evidence" value="ECO:0007669"/>
    <property type="project" value="InterPro"/>
</dbReference>
<dbReference type="SUPFAM" id="SSF47384">
    <property type="entry name" value="Homodimeric domain of signal transducing histidine kinase"/>
    <property type="match status" value="1"/>
</dbReference>
<dbReference type="PROSITE" id="PS50109">
    <property type="entry name" value="HIS_KIN"/>
    <property type="match status" value="1"/>
</dbReference>
<evidence type="ECO:0000256" key="10">
    <source>
        <dbReference type="ARBA" id="ARBA00023136"/>
    </source>
</evidence>
<dbReference type="InterPro" id="IPR036890">
    <property type="entry name" value="HATPase_C_sf"/>
</dbReference>
<dbReference type="SUPFAM" id="SSF55874">
    <property type="entry name" value="ATPase domain of HSP90 chaperone/DNA topoisomerase II/histidine kinase"/>
    <property type="match status" value="1"/>
</dbReference>
<keyword evidence="8 11" id="KW-1133">Transmembrane helix</keyword>
<evidence type="ECO:0000256" key="4">
    <source>
        <dbReference type="ARBA" id="ARBA00022553"/>
    </source>
</evidence>
<evidence type="ECO:0000313" key="14">
    <source>
        <dbReference type="EMBL" id="MBB5193681.1"/>
    </source>
</evidence>
<dbReference type="Proteomes" id="UP000543030">
    <property type="component" value="Unassembled WGS sequence"/>
</dbReference>
<dbReference type="EC" id="2.7.13.3" evidence="3"/>
<dbReference type="InterPro" id="IPR005467">
    <property type="entry name" value="His_kinase_dom"/>
</dbReference>
<keyword evidence="6 11" id="KW-0812">Transmembrane</keyword>
<evidence type="ECO:0000256" key="11">
    <source>
        <dbReference type="SAM" id="Phobius"/>
    </source>
</evidence>
<dbReference type="InterPro" id="IPR003661">
    <property type="entry name" value="HisK_dim/P_dom"/>
</dbReference>
<evidence type="ECO:0000256" key="1">
    <source>
        <dbReference type="ARBA" id="ARBA00000085"/>
    </source>
</evidence>
<name>A0A840RNP5_9NEIS</name>
<dbReference type="InterPro" id="IPR036097">
    <property type="entry name" value="HisK_dim/P_sf"/>
</dbReference>
<evidence type="ECO:0000256" key="7">
    <source>
        <dbReference type="ARBA" id="ARBA00022777"/>
    </source>
</evidence>
<dbReference type="InterPro" id="IPR004358">
    <property type="entry name" value="Sig_transdc_His_kin-like_C"/>
</dbReference>
<dbReference type="EMBL" id="JACHHN010000013">
    <property type="protein sequence ID" value="MBB5193681.1"/>
    <property type="molecule type" value="Genomic_DNA"/>
</dbReference>
<dbReference type="InterPro" id="IPR003660">
    <property type="entry name" value="HAMP_dom"/>
</dbReference>
<dbReference type="Gene3D" id="3.30.565.10">
    <property type="entry name" value="Histidine kinase-like ATPase, C-terminal domain"/>
    <property type="match status" value="1"/>
</dbReference>
<keyword evidence="7 14" id="KW-0418">Kinase</keyword>
<evidence type="ECO:0000256" key="6">
    <source>
        <dbReference type="ARBA" id="ARBA00022692"/>
    </source>
</evidence>
<evidence type="ECO:0000259" key="13">
    <source>
        <dbReference type="PROSITE" id="PS50885"/>
    </source>
</evidence>
<comment type="caution">
    <text evidence="14">The sequence shown here is derived from an EMBL/GenBank/DDBJ whole genome shotgun (WGS) entry which is preliminary data.</text>
</comment>
<evidence type="ECO:0000256" key="2">
    <source>
        <dbReference type="ARBA" id="ARBA00004370"/>
    </source>
</evidence>
<protein>
    <recommendedName>
        <fullName evidence="3">histidine kinase</fullName>
        <ecNumber evidence="3">2.7.13.3</ecNumber>
    </recommendedName>
</protein>
<keyword evidence="15" id="KW-1185">Reference proteome</keyword>
<dbReference type="Pfam" id="PF00512">
    <property type="entry name" value="HisKA"/>
    <property type="match status" value="1"/>
</dbReference>
<sequence>MFSVRLSDIPRTTSFRVALLFMLLFGTTSLALFGYIYWRTSSYLSVHIDHTLERKVYNYSRMTPHDMLAEATEHTGHDAAGLAPVGLFDATGHWRLGGLQQKPYIPAWDVPFNFSRTGNDGSLQHLRGVAHVLADGNVLVMAADVRDISEFGQAILGALESGGVIMLILGLLGATAMGLSTQRRLQGVTSAIQRIVKGDLSKRLPVRGVTDDVDQLAVVVNHMLDEIERLMHEVKGVCDDIAHDLRTPLTNLLAGLERAQRRGEMSQSEYQQAIEQAISQARGLLATFRALLRISEIEDNARRVGFARLDLNRIATDIAEFFEPMADEKQISLHWERSRSAVWITGDADLLFDAMCNLLDNALKFTPSGGAVWITLNAQPHYAVLSVSDNGPGVPEADREAVLRRFFRSERSRHTAGNGLGLSMVAAVARLHDVDVSLHDAQPGCQVRLRFTTEADPAVIGLKPVTESLPTAPIAAI</sequence>
<evidence type="ECO:0000313" key="15">
    <source>
        <dbReference type="Proteomes" id="UP000543030"/>
    </source>
</evidence>
<keyword evidence="4" id="KW-0597">Phosphoprotein</keyword>
<dbReference type="SUPFAM" id="SSF158472">
    <property type="entry name" value="HAMP domain-like"/>
    <property type="match status" value="1"/>
</dbReference>
<evidence type="ECO:0000256" key="5">
    <source>
        <dbReference type="ARBA" id="ARBA00022679"/>
    </source>
</evidence>
<keyword evidence="5" id="KW-0808">Transferase</keyword>
<dbReference type="SMART" id="SM00388">
    <property type="entry name" value="HisKA"/>
    <property type="match status" value="1"/>
</dbReference>
<comment type="subcellular location">
    <subcellularLocation>
        <location evidence="2">Membrane</location>
    </subcellularLocation>
</comment>
<dbReference type="AlphaFoldDB" id="A0A840RNP5"/>
<dbReference type="PROSITE" id="PS50885">
    <property type="entry name" value="HAMP"/>
    <property type="match status" value="1"/>
</dbReference>
<dbReference type="Pfam" id="PF02518">
    <property type="entry name" value="HATPase_c"/>
    <property type="match status" value="1"/>
</dbReference>
<feature type="transmembrane region" description="Helical" evidence="11">
    <location>
        <begin position="155"/>
        <end position="179"/>
    </location>
</feature>
<gene>
    <name evidence="14" type="ORF">HNQ50_004441</name>
</gene>
<dbReference type="CDD" id="cd00082">
    <property type="entry name" value="HisKA"/>
    <property type="match status" value="1"/>
</dbReference>
<dbReference type="InterPro" id="IPR003594">
    <property type="entry name" value="HATPase_dom"/>
</dbReference>